<keyword evidence="1" id="KW-0472">Membrane</keyword>
<comment type="caution">
    <text evidence="2">The sequence shown here is derived from an EMBL/GenBank/DDBJ whole genome shotgun (WGS) entry which is preliminary data.</text>
</comment>
<dbReference type="Proteomes" id="UP000295509">
    <property type="component" value="Unassembled WGS sequence"/>
</dbReference>
<keyword evidence="1" id="KW-0812">Transmembrane</keyword>
<name>A0A4R8LJ61_9BURK</name>
<evidence type="ECO:0000313" key="2">
    <source>
        <dbReference type="EMBL" id="TDY43800.1"/>
    </source>
</evidence>
<feature type="transmembrane region" description="Helical" evidence="1">
    <location>
        <begin position="60"/>
        <end position="85"/>
    </location>
</feature>
<organism evidence="2 3">
    <name type="scientific">Paraburkholderia rhizosphaerae</name>
    <dbReference type="NCBI Taxonomy" id="480658"/>
    <lineage>
        <taxon>Bacteria</taxon>
        <taxon>Pseudomonadati</taxon>
        <taxon>Pseudomonadota</taxon>
        <taxon>Betaproteobacteria</taxon>
        <taxon>Burkholderiales</taxon>
        <taxon>Burkholderiaceae</taxon>
        <taxon>Paraburkholderia</taxon>
    </lineage>
</organism>
<keyword evidence="1" id="KW-1133">Transmembrane helix</keyword>
<evidence type="ECO:0000313" key="3">
    <source>
        <dbReference type="Proteomes" id="UP000295509"/>
    </source>
</evidence>
<protein>
    <submittedName>
        <fullName evidence="2">Uncharacterized protein</fullName>
    </submittedName>
</protein>
<accession>A0A4R8LJ61</accession>
<gene>
    <name evidence="2" type="ORF">BX592_1171</name>
</gene>
<sequence>MKRAIRVVILFTATLFIGRHIANIYLEWPTPMPGWLRYLTKLCLRTAGLSDVGNNDDAEVVATLIVACISWTLTGLLLWLLMAAFRRLKNGRKT</sequence>
<dbReference type="RefSeq" id="WP_134194166.1">
    <property type="nucleotide sequence ID" value="NZ_JBHLUW010000016.1"/>
</dbReference>
<reference evidence="2 3" key="1">
    <citation type="submission" date="2019-03" db="EMBL/GenBank/DDBJ databases">
        <title>Genomic Encyclopedia of Type Strains, Phase III (KMG-III): the genomes of soil and plant-associated and newly described type strains.</title>
        <authorList>
            <person name="Whitman W."/>
        </authorList>
    </citation>
    <scope>NUCLEOTIDE SEQUENCE [LARGE SCALE GENOMIC DNA]</scope>
    <source>
        <strain evidence="2 3">LMG 29544</strain>
    </source>
</reference>
<keyword evidence="3" id="KW-1185">Reference proteome</keyword>
<evidence type="ECO:0000256" key="1">
    <source>
        <dbReference type="SAM" id="Phobius"/>
    </source>
</evidence>
<dbReference type="AlphaFoldDB" id="A0A4R8LJ61"/>
<proteinExistence type="predicted"/>
<dbReference type="EMBL" id="SORE01000017">
    <property type="protein sequence ID" value="TDY43800.1"/>
    <property type="molecule type" value="Genomic_DNA"/>
</dbReference>